<organism evidence="2 3">
    <name type="scientific">Olea europaea subsp. europaea</name>
    <dbReference type="NCBI Taxonomy" id="158383"/>
    <lineage>
        <taxon>Eukaryota</taxon>
        <taxon>Viridiplantae</taxon>
        <taxon>Streptophyta</taxon>
        <taxon>Embryophyta</taxon>
        <taxon>Tracheophyta</taxon>
        <taxon>Spermatophyta</taxon>
        <taxon>Magnoliopsida</taxon>
        <taxon>eudicotyledons</taxon>
        <taxon>Gunneridae</taxon>
        <taxon>Pentapetalae</taxon>
        <taxon>asterids</taxon>
        <taxon>lamiids</taxon>
        <taxon>Lamiales</taxon>
        <taxon>Oleaceae</taxon>
        <taxon>Oleeae</taxon>
        <taxon>Olea</taxon>
    </lineage>
</organism>
<reference evidence="2 3" key="1">
    <citation type="submission" date="2019-12" db="EMBL/GenBank/DDBJ databases">
        <authorList>
            <person name="Alioto T."/>
            <person name="Alioto T."/>
            <person name="Gomez Garrido J."/>
        </authorList>
    </citation>
    <scope>NUCLEOTIDE SEQUENCE [LARGE SCALE GENOMIC DNA]</scope>
</reference>
<dbReference type="Proteomes" id="UP000594638">
    <property type="component" value="Unassembled WGS sequence"/>
</dbReference>
<proteinExistence type="predicted"/>
<evidence type="ECO:0000313" key="3">
    <source>
        <dbReference type="Proteomes" id="UP000594638"/>
    </source>
</evidence>
<comment type="caution">
    <text evidence="2">The sequence shown here is derived from an EMBL/GenBank/DDBJ whole genome shotgun (WGS) entry which is preliminary data.</text>
</comment>
<sequence>MGNFRPLHELPFSTSQTDHHPPPRSPNPSITRTPSPSSTTSDDYLTKNLPETTPTNHATIHSFDLINIATTYLSDRGPPQIHSQQGASNTTMGQLQLCSESIDLMEAVCEF</sequence>
<gene>
    <name evidence="2" type="ORF">OLEA9_A068936</name>
</gene>
<feature type="compositionally biased region" description="Low complexity" evidence="1">
    <location>
        <begin position="27"/>
        <end position="41"/>
    </location>
</feature>
<dbReference type="AlphaFoldDB" id="A0A8S0UN84"/>
<keyword evidence="3" id="KW-1185">Reference proteome</keyword>
<evidence type="ECO:0000313" key="2">
    <source>
        <dbReference type="EMBL" id="CAA3020387.1"/>
    </source>
</evidence>
<name>A0A8S0UN84_OLEEU</name>
<protein>
    <submittedName>
        <fullName evidence="2">Uncharacterized protein</fullName>
    </submittedName>
</protein>
<accession>A0A8S0UN84</accession>
<dbReference type="Gramene" id="OE9A068936T1">
    <property type="protein sequence ID" value="OE9A068936C1"/>
    <property type="gene ID" value="OE9A068936"/>
</dbReference>
<feature type="region of interest" description="Disordered" evidence="1">
    <location>
        <begin position="1"/>
        <end position="56"/>
    </location>
</feature>
<dbReference type="EMBL" id="CACTIH010009038">
    <property type="protein sequence ID" value="CAA3020387.1"/>
    <property type="molecule type" value="Genomic_DNA"/>
</dbReference>
<evidence type="ECO:0000256" key="1">
    <source>
        <dbReference type="SAM" id="MobiDB-lite"/>
    </source>
</evidence>